<feature type="domain" description="LicD/FKTN/FKRP nucleotidyltransferase" evidence="7">
    <location>
        <begin position="103"/>
        <end position="150"/>
    </location>
</feature>
<reference evidence="10" key="3">
    <citation type="submission" date="2025-04" db="UniProtKB">
        <authorList>
            <consortium name="RefSeq"/>
        </authorList>
    </citation>
    <scope>IDENTIFICATION</scope>
    <source>
        <strain evidence="10">CBS 781.70</strain>
    </source>
</reference>
<feature type="region of interest" description="Disordered" evidence="5">
    <location>
        <begin position="335"/>
        <end position="362"/>
    </location>
</feature>
<reference evidence="8 10" key="1">
    <citation type="submission" date="2020-01" db="EMBL/GenBank/DDBJ databases">
        <authorList>
            <consortium name="DOE Joint Genome Institute"/>
            <person name="Haridas S."/>
            <person name="Albert R."/>
            <person name="Binder M."/>
            <person name="Bloem J."/>
            <person name="Labutti K."/>
            <person name="Salamov A."/>
            <person name="Andreopoulos B."/>
            <person name="Baker S.E."/>
            <person name="Barry K."/>
            <person name="Bills G."/>
            <person name="Bluhm B.H."/>
            <person name="Cannon C."/>
            <person name="Castanera R."/>
            <person name="Culley D.E."/>
            <person name="Daum C."/>
            <person name="Ezra D."/>
            <person name="Gonzalez J.B."/>
            <person name="Henrissat B."/>
            <person name="Kuo A."/>
            <person name="Liang C."/>
            <person name="Lipzen A."/>
            <person name="Lutzoni F."/>
            <person name="Magnuson J."/>
            <person name="Mondo S."/>
            <person name="Nolan M."/>
            <person name="Ohm R."/>
            <person name="Pangilinan J."/>
            <person name="Park H.-J."/>
            <person name="Ramirez L."/>
            <person name="Alfaro M."/>
            <person name="Sun H."/>
            <person name="Tritt A."/>
            <person name="Yoshinaga Y."/>
            <person name="Zwiers L.-H."/>
            <person name="Turgeon B.G."/>
            <person name="Goodwin S.B."/>
            <person name="Spatafora J.W."/>
            <person name="Crous P.W."/>
            <person name="Grigoriev I.V."/>
        </authorList>
    </citation>
    <scope>NUCLEOTIDE SEQUENCE</scope>
    <source>
        <strain evidence="8 10">CBS 781.70</strain>
    </source>
</reference>
<evidence type="ECO:0000313" key="9">
    <source>
        <dbReference type="Proteomes" id="UP000504638"/>
    </source>
</evidence>
<dbReference type="AlphaFoldDB" id="A0A6G1GEP8"/>
<evidence type="ECO:0000256" key="2">
    <source>
        <dbReference type="ARBA" id="ARBA00022692"/>
    </source>
</evidence>
<dbReference type="InterPro" id="IPR009644">
    <property type="entry name" value="FKTN/MNN4/W02B3.4-1"/>
</dbReference>
<keyword evidence="3" id="KW-1133">Transmembrane helix</keyword>
<comment type="subcellular location">
    <subcellularLocation>
        <location evidence="1">Membrane</location>
        <topology evidence="1">Single-pass membrane protein</topology>
    </subcellularLocation>
</comment>
<dbReference type="OrthoDB" id="444255at2759"/>
<dbReference type="InterPro" id="IPR007074">
    <property type="entry name" value="LicD/FKTN/FKRP_NTP_transf"/>
</dbReference>
<evidence type="ECO:0000256" key="4">
    <source>
        <dbReference type="ARBA" id="ARBA00023136"/>
    </source>
</evidence>
<dbReference type="EMBL" id="ML975150">
    <property type="protein sequence ID" value="KAF1816504.1"/>
    <property type="molecule type" value="Genomic_DNA"/>
</dbReference>
<feature type="domain" description="LicD/FKTN/FKRP nucleotidyltransferase" evidence="7">
    <location>
        <begin position="251"/>
        <end position="296"/>
    </location>
</feature>
<dbReference type="PANTHER" id="PTHR15407:SF32">
    <property type="entry name" value="PROTEIN (MNN4), PUTATIVE (AFU_ORTHOLOGUE AFUA_1G03790)-RELATED"/>
    <property type="match status" value="1"/>
</dbReference>
<accession>A0A6G1GEP8</accession>
<dbReference type="GeneID" id="54414309"/>
<dbReference type="RefSeq" id="XP_033538135.1">
    <property type="nucleotide sequence ID" value="XM_033673739.1"/>
</dbReference>
<evidence type="ECO:0000256" key="6">
    <source>
        <dbReference type="SAM" id="SignalP"/>
    </source>
</evidence>
<evidence type="ECO:0000313" key="8">
    <source>
        <dbReference type="EMBL" id="KAF1816504.1"/>
    </source>
</evidence>
<evidence type="ECO:0000313" key="10">
    <source>
        <dbReference type="RefSeq" id="XP_033538135.1"/>
    </source>
</evidence>
<sequence length="362" mass="42016">MSVLSGVTLILAVLFISIRLVHAIPQLQKRDADFWNVRTYLTEDNSDRGPTPDGGQKYFHEAKFHHHYDGRFAARELLEAERHYTLRLLVKTYLRAMDDLGAETWIMHGTLLGWWWNGHIMPWDTDIDVQVSESGIEHLAGYYNMTVHQFQIPRAPWGEEGSSPDGTTLPHVSGGTVEVASGLGGGLKVPDYKPEMMEEERVQHRRYLLEINPFYKNDSIADKWNVIDGRWIDMSTGLFIDITTLRTNISNPKIMYCKDKHRYLADDIFPLRDSKFEGEPAKIPFAYSQLLQEEYGPLSLIWKMFMGHKFDERVKQWLIDPDWADRVRRNNQRLRLLGATRRRPQTSKPKTALKEPSRFNDG</sequence>
<dbReference type="Pfam" id="PF04991">
    <property type="entry name" value="LicD"/>
    <property type="match status" value="2"/>
</dbReference>
<evidence type="ECO:0000256" key="5">
    <source>
        <dbReference type="SAM" id="MobiDB-lite"/>
    </source>
</evidence>
<keyword evidence="6" id="KW-0732">Signal</keyword>
<protein>
    <recommendedName>
        <fullName evidence="7">LicD/FKTN/FKRP nucleotidyltransferase domain-containing protein</fullName>
    </recommendedName>
</protein>
<keyword evidence="2" id="KW-0812">Transmembrane</keyword>
<name>A0A6G1GEP8_9PEZI</name>
<dbReference type="GO" id="GO:0016020">
    <property type="term" value="C:membrane"/>
    <property type="evidence" value="ECO:0007669"/>
    <property type="project" value="UniProtKB-SubCell"/>
</dbReference>
<organism evidence="8">
    <name type="scientific">Eremomyces bilateralis CBS 781.70</name>
    <dbReference type="NCBI Taxonomy" id="1392243"/>
    <lineage>
        <taxon>Eukaryota</taxon>
        <taxon>Fungi</taxon>
        <taxon>Dikarya</taxon>
        <taxon>Ascomycota</taxon>
        <taxon>Pezizomycotina</taxon>
        <taxon>Dothideomycetes</taxon>
        <taxon>Dothideomycetes incertae sedis</taxon>
        <taxon>Eremomycetales</taxon>
        <taxon>Eremomycetaceae</taxon>
        <taxon>Eremomyces</taxon>
    </lineage>
</organism>
<evidence type="ECO:0000256" key="1">
    <source>
        <dbReference type="ARBA" id="ARBA00004167"/>
    </source>
</evidence>
<evidence type="ECO:0000256" key="3">
    <source>
        <dbReference type="ARBA" id="ARBA00022989"/>
    </source>
</evidence>
<dbReference type="GO" id="GO:0009100">
    <property type="term" value="P:glycoprotein metabolic process"/>
    <property type="evidence" value="ECO:0007669"/>
    <property type="project" value="UniProtKB-ARBA"/>
</dbReference>
<keyword evidence="9" id="KW-1185">Reference proteome</keyword>
<feature type="chain" id="PRO_5044632052" description="LicD/FKTN/FKRP nucleotidyltransferase domain-containing protein" evidence="6">
    <location>
        <begin position="24"/>
        <end position="362"/>
    </location>
</feature>
<gene>
    <name evidence="8 10" type="ORF">P152DRAFT_126530</name>
</gene>
<dbReference type="Proteomes" id="UP000504638">
    <property type="component" value="Unplaced"/>
</dbReference>
<proteinExistence type="predicted"/>
<evidence type="ECO:0000259" key="7">
    <source>
        <dbReference type="Pfam" id="PF04991"/>
    </source>
</evidence>
<feature type="compositionally biased region" description="Basic and acidic residues" evidence="5">
    <location>
        <begin position="352"/>
        <end position="362"/>
    </location>
</feature>
<keyword evidence="4" id="KW-0472">Membrane</keyword>
<reference evidence="10" key="2">
    <citation type="submission" date="2020-04" db="EMBL/GenBank/DDBJ databases">
        <authorList>
            <consortium name="NCBI Genome Project"/>
        </authorList>
    </citation>
    <scope>NUCLEOTIDE SEQUENCE</scope>
    <source>
        <strain evidence="10">CBS 781.70</strain>
    </source>
</reference>
<feature type="signal peptide" evidence="6">
    <location>
        <begin position="1"/>
        <end position="23"/>
    </location>
</feature>
<dbReference type="PANTHER" id="PTHR15407">
    <property type="entry name" value="FUKUTIN-RELATED"/>
    <property type="match status" value="1"/>
</dbReference>